<feature type="region of interest" description="Disordered" evidence="1">
    <location>
        <begin position="1"/>
        <end position="37"/>
    </location>
</feature>
<dbReference type="OMA" id="TEEWQIF"/>
<dbReference type="Gramene" id="Mp6g02830.1">
    <property type="protein sequence ID" value="Mp6g02830.1.cds"/>
    <property type="gene ID" value="Mp6g02830"/>
</dbReference>
<keyword evidence="2" id="KW-0472">Membrane</keyword>
<evidence type="ECO:0000256" key="1">
    <source>
        <dbReference type="SAM" id="MobiDB-lite"/>
    </source>
</evidence>
<organism evidence="3 4">
    <name type="scientific">Marchantia polymorpha</name>
    <name type="common">Common liverwort</name>
    <name type="synonym">Marchantia aquatica</name>
    <dbReference type="NCBI Taxonomy" id="3197"/>
    <lineage>
        <taxon>Eukaryota</taxon>
        <taxon>Viridiplantae</taxon>
        <taxon>Streptophyta</taxon>
        <taxon>Embryophyta</taxon>
        <taxon>Marchantiophyta</taxon>
        <taxon>Marchantiopsida</taxon>
        <taxon>Marchantiidae</taxon>
        <taxon>Marchantiales</taxon>
        <taxon>Marchantiaceae</taxon>
        <taxon>Marchantia</taxon>
    </lineage>
</organism>
<name>A0A2R6X5A2_MARPO</name>
<dbReference type="InterPro" id="IPR036259">
    <property type="entry name" value="MFS_trans_sf"/>
</dbReference>
<feature type="transmembrane region" description="Helical" evidence="2">
    <location>
        <begin position="129"/>
        <end position="156"/>
    </location>
</feature>
<keyword evidence="4" id="KW-1185">Reference proteome</keyword>
<feature type="compositionally biased region" description="Basic and acidic residues" evidence="1">
    <location>
        <begin position="8"/>
        <end position="19"/>
    </location>
</feature>
<gene>
    <name evidence="3" type="ORF">MARPO_0035s0070</name>
</gene>
<feature type="transmembrane region" description="Helical" evidence="2">
    <location>
        <begin position="97"/>
        <end position="123"/>
    </location>
</feature>
<dbReference type="OrthoDB" id="1925129at2759"/>
<keyword evidence="2" id="KW-0812">Transmembrane</keyword>
<dbReference type="PANTHER" id="PTHR35508:SF1">
    <property type="entry name" value="VOLTAGE-DEPENDENT L-TYPE CALCIUM CHANNEL SUBUNIT"/>
    <property type="match status" value="1"/>
</dbReference>
<evidence type="ECO:0000313" key="3">
    <source>
        <dbReference type="EMBL" id="PTQ41281.1"/>
    </source>
</evidence>
<dbReference type="EMBL" id="KZ772707">
    <property type="protein sequence ID" value="PTQ41281.1"/>
    <property type="molecule type" value="Genomic_DNA"/>
</dbReference>
<keyword evidence="2" id="KW-1133">Transmembrane helix</keyword>
<accession>A0A2R6X5A2</accession>
<dbReference type="PANTHER" id="PTHR35508">
    <property type="entry name" value="VOLTAGE-DEPENDENT L-TYPE CALCIUM CHANNEL SUBUNIT"/>
    <property type="match status" value="1"/>
</dbReference>
<dbReference type="SUPFAM" id="SSF103473">
    <property type="entry name" value="MFS general substrate transporter"/>
    <property type="match status" value="1"/>
</dbReference>
<dbReference type="AlphaFoldDB" id="A0A2R6X5A2"/>
<dbReference type="Proteomes" id="UP000244005">
    <property type="component" value="Unassembled WGS sequence"/>
</dbReference>
<evidence type="ECO:0008006" key="5">
    <source>
        <dbReference type="Google" id="ProtNLM"/>
    </source>
</evidence>
<proteinExistence type="predicted"/>
<reference evidence="4" key="1">
    <citation type="journal article" date="2017" name="Cell">
        <title>Insights into land plant evolution garnered from the Marchantia polymorpha genome.</title>
        <authorList>
            <person name="Bowman J.L."/>
            <person name="Kohchi T."/>
            <person name="Yamato K.T."/>
            <person name="Jenkins J."/>
            <person name="Shu S."/>
            <person name="Ishizaki K."/>
            <person name="Yamaoka S."/>
            <person name="Nishihama R."/>
            <person name="Nakamura Y."/>
            <person name="Berger F."/>
            <person name="Adam C."/>
            <person name="Aki S.S."/>
            <person name="Althoff F."/>
            <person name="Araki T."/>
            <person name="Arteaga-Vazquez M.A."/>
            <person name="Balasubrmanian S."/>
            <person name="Barry K."/>
            <person name="Bauer D."/>
            <person name="Boehm C.R."/>
            <person name="Briginshaw L."/>
            <person name="Caballero-Perez J."/>
            <person name="Catarino B."/>
            <person name="Chen F."/>
            <person name="Chiyoda S."/>
            <person name="Chovatia M."/>
            <person name="Davies K.M."/>
            <person name="Delmans M."/>
            <person name="Demura T."/>
            <person name="Dierschke T."/>
            <person name="Dolan L."/>
            <person name="Dorantes-Acosta A.E."/>
            <person name="Eklund D.M."/>
            <person name="Florent S.N."/>
            <person name="Flores-Sandoval E."/>
            <person name="Fujiyama A."/>
            <person name="Fukuzawa H."/>
            <person name="Galik B."/>
            <person name="Grimanelli D."/>
            <person name="Grimwood J."/>
            <person name="Grossniklaus U."/>
            <person name="Hamada T."/>
            <person name="Haseloff J."/>
            <person name="Hetherington A.J."/>
            <person name="Higo A."/>
            <person name="Hirakawa Y."/>
            <person name="Hundley H.N."/>
            <person name="Ikeda Y."/>
            <person name="Inoue K."/>
            <person name="Inoue S.I."/>
            <person name="Ishida S."/>
            <person name="Jia Q."/>
            <person name="Kakita M."/>
            <person name="Kanazawa T."/>
            <person name="Kawai Y."/>
            <person name="Kawashima T."/>
            <person name="Kennedy M."/>
            <person name="Kinose K."/>
            <person name="Kinoshita T."/>
            <person name="Kohara Y."/>
            <person name="Koide E."/>
            <person name="Komatsu K."/>
            <person name="Kopischke S."/>
            <person name="Kubo M."/>
            <person name="Kyozuka J."/>
            <person name="Lagercrantz U."/>
            <person name="Lin S.S."/>
            <person name="Lindquist E."/>
            <person name="Lipzen A.M."/>
            <person name="Lu C.W."/>
            <person name="De Luna E."/>
            <person name="Martienssen R.A."/>
            <person name="Minamino N."/>
            <person name="Mizutani M."/>
            <person name="Mizutani M."/>
            <person name="Mochizuki N."/>
            <person name="Monte I."/>
            <person name="Mosher R."/>
            <person name="Nagasaki H."/>
            <person name="Nakagami H."/>
            <person name="Naramoto S."/>
            <person name="Nishitani K."/>
            <person name="Ohtani M."/>
            <person name="Okamoto T."/>
            <person name="Okumura M."/>
            <person name="Phillips J."/>
            <person name="Pollak B."/>
            <person name="Reinders A."/>
            <person name="Rovekamp M."/>
            <person name="Sano R."/>
            <person name="Sawa S."/>
            <person name="Schmid M.W."/>
            <person name="Shirakawa M."/>
            <person name="Solano R."/>
            <person name="Spunde A."/>
            <person name="Suetsugu N."/>
            <person name="Sugano S."/>
            <person name="Sugiyama A."/>
            <person name="Sun R."/>
            <person name="Suzuki Y."/>
            <person name="Takenaka M."/>
            <person name="Takezawa D."/>
            <person name="Tomogane H."/>
            <person name="Tsuzuki M."/>
            <person name="Ueda T."/>
            <person name="Umeda M."/>
            <person name="Ward J.M."/>
            <person name="Watanabe Y."/>
            <person name="Yazaki K."/>
            <person name="Yokoyama R."/>
            <person name="Yoshitake Y."/>
            <person name="Yotsui I."/>
            <person name="Zachgo S."/>
            <person name="Schmutz J."/>
        </authorList>
    </citation>
    <scope>NUCLEOTIDE SEQUENCE [LARGE SCALE GENOMIC DNA]</scope>
    <source>
        <strain evidence="4">Tak-1</strain>
    </source>
</reference>
<evidence type="ECO:0000256" key="2">
    <source>
        <dbReference type="SAM" id="Phobius"/>
    </source>
</evidence>
<evidence type="ECO:0000313" key="4">
    <source>
        <dbReference type="Proteomes" id="UP000244005"/>
    </source>
</evidence>
<feature type="transmembrane region" description="Helical" evidence="2">
    <location>
        <begin position="163"/>
        <end position="189"/>
    </location>
</feature>
<protein>
    <recommendedName>
        <fullName evidence="5">Transmembrane protein</fullName>
    </recommendedName>
</protein>
<sequence>MEMNTMSREQEQYEGDARTLEQSSSRKKHDPREDREGLLDVMKEMVAELTKDGRSRRSMLLGSREVVQQKAPRLKQAAKQSSEDLVRWINQGGQWRSFLITVTGLIALLGLTGVAAFLVFFVIATTNTIVVALLGSMAAVGACVAVFFAALTAIYIGALSIAVFVISSIAFMTMFAVVTAASWIAFWWASWQLVTKVFDVARGSIALTASSLQGATAKGHTKIAVIDGQPHVLNAL</sequence>